<dbReference type="Proteomes" id="UP000179024">
    <property type="component" value="Unassembled WGS sequence"/>
</dbReference>
<dbReference type="AlphaFoldDB" id="A0A1F7I6Z5"/>
<comment type="caution">
    <text evidence="1">The sequence shown here is derived from an EMBL/GenBank/DDBJ whole genome shotgun (WGS) entry which is preliminary data.</text>
</comment>
<organism evidence="1 2">
    <name type="scientific">Candidatus Roizmanbacteria bacterium RIFCSPHIGHO2_12_FULL_44_10</name>
    <dbReference type="NCBI Taxonomy" id="1802054"/>
    <lineage>
        <taxon>Bacteria</taxon>
        <taxon>Candidatus Roizmaniibacteriota</taxon>
    </lineage>
</organism>
<reference evidence="1 2" key="1">
    <citation type="journal article" date="2016" name="Nat. Commun.">
        <title>Thousands of microbial genomes shed light on interconnected biogeochemical processes in an aquifer system.</title>
        <authorList>
            <person name="Anantharaman K."/>
            <person name="Brown C.T."/>
            <person name="Hug L.A."/>
            <person name="Sharon I."/>
            <person name="Castelle C.J."/>
            <person name="Probst A.J."/>
            <person name="Thomas B.C."/>
            <person name="Singh A."/>
            <person name="Wilkins M.J."/>
            <person name="Karaoz U."/>
            <person name="Brodie E.L."/>
            <person name="Williams K.H."/>
            <person name="Hubbard S.S."/>
            <person name="Banfield J.F."/>
        </authorList>
    </citation>
    <scope>NUCLEOTIDE SEQUENCE [LARGE SCALE GENOMIC DNA]</scope>
</reference>
<gene>
    <name evidence="1" type="ORF">A3F34_00600</name>
</gene>
<evidence type="ECO:0000313" key="1">
    <source>
        <dbReference type="EMBL" id="OGK39140.1"/>
    </source>
</evidence>
<accession>A0A1F7I6Z5</accession>
<dbReference type="EMBL" id="MGAE01000025">
    <property type="protein sequence ID" value="OGK39140.1"/>
    <property type="molecule type" value="Genomic_DNA"/>
</dbReference>
<sequence length="249" mass="28951">MSYGISLHRKNQTKGPFHIEELAKLRDIFEVKILKLDPSDGVMVFTAKYLSDSEVLTFDFEEAGYYSTYVSYGTTKKAFIQFLNMINELASRLEVDIDDPQIDQNLLDPAEHRKKLDEGKKKFALVQVVMDEMTEKFIIPIRTPTRAKYFIKYLITSLRPNGQEVLLMMENDQIYCSKVNPGETLHEVIQREIPTLTGSNRFQLIDIKEGGTAPDRHGKELLRMDLFITVPYFEPKLEKLRHNLEWKVI</sequence>
<protein>
    <submittedName>
        <fullName evidence="1">Uncharacterized protein</fullName>
    </submittedName>
</protein>
<proteinExistence type="predicted"/>
<name>A0A1F7I6Z5_9BACT</name>
<evidence type="ECO:0000313" key="2">
    <source>
        <dbReference type="Proteomes" id="UP000179024"/>
    </source>
</evidence>